<dbReference type="SUPFAM" id="SSF48576">
    <property type="entry name" value="Terpenoid synthases"/>
    <property type="match status" value="1"/>
</dbReference>
<dbReference type="Pfam" id="PF19086">
    <property type="entry name" value="Terpene_syn_C_2"/>
    <property type="match status" value="1"/>
</dbReference>
<dbReference type="Gene3D" id="1.10.600.10">
    <property type="entry name" value="Farnesyl Diphosphate Synthase"/>
    <property type="match status" value="1"/>
</dbReference>
<accession>A0A9W9W3A0</accession>
<evidence type="ECO:0000313" key="2">
    <source>
        <dbReference type="Proteomes" id="UP001147747"/>
    </source>
</evidence>
<gene>
    <name evidence="1" type="ORF">N7509_006011</name>
</gene>
<comment type="caution">
    <text evidence="1">The sequence shown here is derived from an EMBL/GenBank/DDBJ whole genome shotgun (WGS) entry which is preliminary data.</text>
</comment>
<organism evidence="1 2">
    <name type="scientific">Penicillium cosmopolitanum</name>
    <dbReference type="NCBI Taxonomy" id="1131564"/>
    <lineage>
        <taxon>Eukaryota</taxon>
        <taxon>Fungi</taxon>
        <taxon>Dikarya</taxon>
        <taxon>Ascomycota</taxon>
        <taxon>Pezizomycotina</taxon>
        <taxon>Eurotiomycetes</taxon>
        <taxon>Eurotiomycetidae</taxon>
        <taxon>Eurotiales</taxon>
        <taxon>Aspergillaceae</taxon>
        <taxon>Penicillium</taxon>
    </lineage>
</organism>
<dbReference type="Proteomes" id="UP001147747">
    <property type="component" value="Unassembled WGS sequence"/>
</dbReference>
<evidence type="ECO:0000313" key="1">
    <source>
        <dbReference type="EMBL" id="KAJ5397898.1"/>
    </source>
</evidence>
<dbReference type="OrthoDB" id="3004402at2759"/>
<dbReference type="EMBL" id="JAPZBU010000006">
    <property type="protein sequence ID" value="KAJ5397898.1"/>
    <property type="molecule type" value="Genomic_DNA"/>
</dbReference>
<dbReference type="RefSeq" id="XP_056489950.1">
    <property type="nucleotide sequence ID" value="XM_056630648.1"/>
</dbReference>
<keyword evidence="2" id="KW-1185">Reference proteome</keyword>
<name>A0A9W9W3A0_9EURO</name>
<dbReference type="InterPro" id="IPR008949">
    <property type="entry name" value="Isoprenoid_synthase_dom_sf"/>
</dbReference>
<dbReference type="AlphaFoldDB" id="A0A9W9W3A0"/>
<reference evidence="1" key="2">
    <citation type="journal article" date="2023" name="IMA Fungus">
        <title>Comparative genomic study of the Penicillium genus elucidates a diverse pangenome and 15 lateral gene transfer events.</title>
        <authorList>
            <person name="Petersen C."/>
            <person name="Sorensen T."/>
            <person name="Nielsen M.R."/>
            <person name="Sondergaard T.E."/>
            <person name="Sorensen J.L."/>
            <person name="Fitzpatrick D.A."/>
            <person name="Frisvad J.C."/>
            <person name="Nielsen K.L."/>
        </authorList>
    </citation>
    <scope>NUCLEOTIDE SEQUENCE</scope>
    <source>
        <strain evidence="1">IBT 29677</strain>
    </source>
</reference>
<proteinExistence type="predicted"/>
<sequence length="387" mass="44970">MSSGLLLIEQFHPGDLFWKRVLSSENIRNPNAMWQLQRVYAKGILSRGTPASASRKYLYGPKTNIITSRFTILPRRYSTVPDGSQQWPVDFVPTRLELKSHPLGWEVLQQRVEPYFAQNWKFASEREKKGFLALGFSRALNEMFPLMLDDRAELTGKMHYLALLVDDQLDKMEMSSLLQYRERVMAIARGELSPNRNSCLEWMLHDTLTSMRSIDEVLANDVTEGFCTLLQGQTTENRLTVRHLGPYLEYREVDVGRPFSANLHLTSAEIKQASALESCTFRFMGAFNDIYSWEKEWKTYEENKTDGAHPFSAIFILAKETGLSYSACKRMMLVYCRELELAFKRSEEEIRQTSPPLRPEMIKYIRGLEYIMSGVESWTKWTPRYQT</sequence>
<protein>
    <submittedName>
        <fullName evidence="1">Uncharacterized protein</fullName>
    </submittedName>
</protein>
<dbReference type="GeneID" id="81369628"/>
<reference evidence="1" key="1">
    <citation type="submission" date="2022-12" db="EMBL/GenBank/DDBJ databases">
        <authorList>
            <person name="Petersen C."/>
        </authorList>
    </citation>
    <scope>NUCLEOTIDE SEQUENCE</scope>
    <source>
        <strain evidence="1">IBT 29677</strain>
    </source>
</reference>